<dbReference type="InterPro" id="IPR036635">
    <property type="entry name" value="MurB_C_sf"/>
</dbReference>
<keyword evidence="11 19" id="KW-0521">NADP</keyword>
<dbReference type="InterPro" id="IPR006094">
    <property type="entry name" value="Oxid_FAD_bind_N"/>
</dbReference>
<evidence type="ECO:0000256" key="4">
    <source>
        <dbReference type="ARBA" id="ARBA00004752"/>
    </source>
</evidence>
<keyword evidence="23" id="KW-1185">Reference proteome</keyword>
<dbReference type="EC" id="1.3.1.98" evidence="5 19"/>
<dbReference type="GO" id="GO:0008762">
    <property type="term" value="F:UDP-N-acetylmuramate dehydrogenase activity"/>
    <property type="evidence" value="ECO:0007669"/>
    <property type="project" value="UniProtKB-EC"/>
</dbReference>
<feature type="active site" description="Proton donor" evidence="19">
    <location>
        <position position="224"/>
    </location>
</feature>
<evidence type="ECO:0000256" key="5">
    <source>
        <dbReference type="ARBA" id="ARBA00012518"/>
    </source>
</evidence>
<name>A0ABV6ZZZ9_9PROT</name>
<feature type="active site" evidence="19">
    <location>
        <position position="175"/>
    </location>
</feature>
<dbReference type="SUPFAM" id="SSF56176">
    <property type="entry name" value="FAD-binding/transporter-associated domain-like"/>
    <property type="match status" value="1"/>
</dbReference>
<evidence type="ECO:0000256" key="20">
    <source>
        <dbReference type="SAM" id="MobiDB-lite"/>
    </source>
</evidence>
<keyword evidence="9 19" id="KW-0285">Flavoprotein</keyword>
<dbReference type="EMBL" id="JBHRSV010000028">
    <property type="protein sequence ID" value="MFC2926989.1"/>
    <property type="molecule type" value="Genomic_DNA"/>
</dbReference>
<evidence type="ECO:0000256" key="11">
    <source>
        <dbReference type="ARBA" id="ARBA00022857"/>
    </source>
</evidence>
<sequence length="310" mass="33099">MTWPSLISCLPQVRGKYVENAPLADVTWLRVGGPAQVLYLPADEADLARFLAETPEEIPVTILGAGSNTLVRDGGVPGVTVRLTAPFGRVTAEDGARVRAGAAALDKKVAQTAAKAGIGGLEFFVGVPGLIGGALRMNAGCYDRETKDVLIEAAALDRLGRRIVVKADELGYAYRHSEAPDDWIFVEALFQGAPDVPEAVTARMDVITARREATQPIREKTSGSTFRNPDPPGTPDQRKAWKLIDAAGWRGKRIGGARFSEMHANFLINDGTATAADLEAVVEGARADILAATGIDLEWEVKRIGVETKT</sequence>
<evidence type="ECO:0000256" key="2">
    <source>
        <dbReference type="ARBA" id="ARBA00003921"/>
    </source>
</evidence>
<evidence type="ECO:0000313" key="23">
    <source>
        <dbReference type="Proteomes" id="UP001595379"/>
    </source>
</evidence>
<evidence type="ECO:0000256" key="3">
    <source>
        <dbReference type="ARBA" id="ARBA00004496"/>
    </source>
</evidence>
<dbReference type="RefSeq" id="WP_343162978.1">
    <property type="nucleotide sequence ID" value="NZ_JBHRSV010000028.1"/>
</dbReference>
<dbReference type="PANTHER" id="PTHR21071">
    <property type="entry name" value="UDP-N-ACETYLENOLPYRUVOYLGLUCOSAMINE REDUCTASE"/>
    <property type="match status" value="1"/>
</dbReference>
<organism evidence="22 23">
    <name type="scientific">Hyphobacterium vulgare</name>
    <dbReference type="NCBI Taxonomy" id="1736751"/>
    <lineage>
        <taxon>Bacteria</taxon>
        <taxon>Pseudomonadati</taxon>
        <taxon>Pseudomonadota</taxon>
        <taxon>Alphaproteobacteria</taxon>
        <taxon>Maricaulales</taxon>
        <taxon>Maricaulaceae</taxon>
        <taxon>Hyphobacterium</taxon>
    </lineage>
</organism>
<comment type="pathway">
    <text evidence="4 19">Cell wall biogenesis; peptidoglycan biosynthesis.</text>
</comment>
<feature type="domain" description="FAD-binding PCMH-type" evidence="21">
    <location>
        <begin position="30"/>
        <end position="210"/>
    </location>
</feature>
<keyword evidence="10 19" id="KW-0274">FAD</keyword>
<comment type="catalytic activity">
    <reaction evidence="18 19">
        <text>UDP-N-acetyl-alpha-D-muramate + NADP(+) = UDP-N-acetyl-3-O-(1-carboxyvinyl)-alpha-D-glucosamine + NADPH + H(+)</text>
        <dbReference type="Rhea" id="RHEA:12248"/>
        <dbReference type="ChEBI" id="CHEBI:15378"/>
        <dbReference type="ChEBI" id="CHEBI:57783"/>
        <dbReference type="ChEBI" id="CHEBI:58349"/>
        <dbReference type="ChEBI" id="CHEBI:68483"/>
        <dbReference type="ChEBI" id="CHEBI:70757"/>
        <dbReference type="EC" id="1.3.1.98"/>
    </reaction>
</comment>
<dbReference type="InterPro" id="IPR011601">
    <property type="entry name" value="MurB_C"/>
</dbReference>
<comment type="caution">
    <text evidence="22">The sequence shown here is derived from an EMBL/GenBank/DDBJ whole genome shotgun (WGS) entry which is preliminary data.</text>
</comment>
<dbReference type="InterPro" id="IPR016167">
    <property type="entry name" value="FAD-bd_PCMH_sub1"/>
</dbReference>
<dbReference type="PANTHER" id="PTHR21071:SF4">
    <property type="entry name" value="UDP-N-ACETYLENOLPYRUVOYLGLUCOSAMINE REDUCTASE"/>
    <property type="match status" value="1"/>
</dbReference>
<evidence type="ECO:0000259" key="21">
    <source>
        <dbReference type="PROSITE" id="PS51387"/>
    </source>
</evidence>
<evidence type="ECO:0000256" key="6">
    <source>
        <dbReference type="ARBA" id="ARBA00015188"/>
    </source>
</evidence>
<dbReference type="InterPro" id="IPR003170">
    <property type="entry name" value="MurB"/>
</dbReference>
<keyword evidence="7 19" id="KW-0963">Cytoplasm</keyword>
<gene>
    <name evidence="19 22" type="primary">murB</name>
    <name evidence="22" type="ORF">ACFOOR_12805</name>
</gene>
<protein>
    <recommendedName>
        <fullName evidence="6 19">UDP-N-acetylenolpyruvoylglucosamine reductase</fullName>
        <ecNumber evidence="5 19">1.3.1.98</ecNumber>
    </recommendedName>
    <alternativeName>
        <fullName evidence="17 19">UDP-N-acetylmuramate dehydrogenase</fullName>
    </alternativeName>
</protein>
<evidence type="ECO:0000256" key="12">
    <source>
        <dbReference type="ARBA" id="ARBA00022960"/>
    </source>
</evidence>
<evidence type="ECO:0000256" key="16">
    <source>
        <dbReference type="ARBA" id="ARBA00023316"/>
    </source>
</evidence>
<dbReference type="NCBIfam" id="NF010480">
    <property type="entry name" value="PRK13905.1"/>
    <property type="match status" value="1"/>
</dbReference>
<comment type="function">
    <text evidence="2 19">Cell wall formation.</text>
</comment>
<evidence type="ECO:0000313" key="22">
    <source>
        <dbReference type="EMBL" id="MFC2926989.1"/>
    </source>
</evidence>
<keyword evidence="12 19" id="KW-0133">Cell shape</keyword>
<keyword evidence="14 19" id="KW-0560">Oxidoreductase</keyword>
<feature type="region of interest" description="Disordered" evidence="20">
    <location>
        <begin position="217"/>
        <end position="236"/>
    </location>
</feature>
<dbReference type="HAMAP" id="MF_00037">
    <property type="entry name" value="MurB"/>
    <property type="match status" value="1"/>
</dbReference>
<dbReference type="Gene3D" id="3.30.465.10">
    <property type="match status" value="1"/>
</dbReference>
<reference evidence="23" key="1">
    <citation type="journal article" date="2019" name="Int. J. Syst. Evol. Microbiol.">
        <title>The Global Catalogue of Microorganisms (GCM) 10K type strain sequencing project: providing services to taxonomists for standard genome sequencing and annotation.</title>
        <authorList>
            <consortium name="The Broad Institute Genomics Platform"/>
            <consortium name="The Broad Institute Genome Sequencing Center for Infectious Disease"/>
            <person name="Wu L."/>
            <person name="Ma J."/>
        </authorList>
    </citation>
    <scope>NUCLEOTIDE SEQUENCE [LARGE SCALE GENOMIC DNA]</scope>
    <source>
        <strain evidence="23">KCTC 52487</strain>
    </source>
</reference>
<comment type="subcellular location">
    <subcellularLocation>
        <location evidence="3 19">Cytoplasm</location>
    </subcellularLocation>
</comment>
<dbReference type="InterPro" id="IPR016169">
    <property type="entry name" value="FAD-bd_PCMH_sub2"/>
</dbReference>
<dbReference type="InterPro" id="IPR036318">
    <property type="entry name" value="FAD-bd_PCMH-like_sf"/>
</dbReference>
<dbReference type="Pfam" id="PF02873">
    <property type="entry name" value="MurB_C"/>
    <property type="match status" value="1"/>
</dbReference>
<comment type="similarity">
    <text evidence="19">Belongs to the MurB family.</text>
</comment>
<comment type="cofactor">
    <cofactor evidence="1 19">
        <name>FAD</name>
        <dbReference type="ChEBI" id="CHEBI:57692"/>
    </cofactor>
</comment>
<keyword evidence="15 19" id="KW-0131">Cell cycle</keyword>
<dbReference type="InterPro" id="IPR016166">
    <property type="entry name" value="FAD-bd_PCMH"/>
</dbReference>
<dbReference type="PROSITE" id="PS51387">
    <property type="entry name" value="FAD_PCMH"/>
    <property type="match status" value="1"/>
</dbReference>
<evidence type="ECO:0000256" key="10">
    <source>
        <dbReference type="ARBA" id="ARBA00022827"/>
    </source>
</evidence>
<evidence type="ECO:0000256" key="15">
    <source>
        <dbReference type="ARBA" id="ARBA00023306"/>
    </source>
</evidence>
<evidence type="ECO:0000256" key="19">
    <source>
        <dbReference type="HAMAP-Rule" id="MF_00037"/>
    </source>
</evidence>
<dbReference type="Gene3D" id="3.30.43.10">
    <property type="entry name" value="Uridine Diphospho-n-acetylenolpyruvylglucosamine Reductase, domain 2"/>
    <property type="match status" value="1"/>
</dbReference>
<evidence type="ECO:0000256" key="13">
    <source>
        <dbReference type="ARBA" id="ARBA00022984"/>
    </source>
</evidence>
<evidence type="ECO:0000256" key="7">
    <source>
        <dbReference type="ARBA" id="ARBA00022490"/>
    </source>
</evidence>
<evidence type="ECO:0000256" key="18">
    <source>
        <dbReference type="ARBA" id="ARBA00048914"/>
    </source>
</evidence>
<evidence type="ECO:0000256" key="14">
    <source>
        <dbReference type="ARBA" id="ARBA00023002"/>
    </source>
</evidence>
<evidence type="ECO:0000256" key="9">
    <source>
        <dbReference type="ARBA" id="ARBA00022630"/>
    </source>
</evidence>
<feature type="active site" evidence="19">
    <location>
        <position position="300"/>
    </location>
</feature>
<evidence type="ECO:0000256" key="8">
    <source>
        <dbReference type="ARBA" id="ARBA00022618"/>
    </source>
</evidence>
<dbReference type="Gene3D" id="3.90.78.10">
    <property type="entry name" value="UDP-N-acetylenolpyruvoylglucosamine reductase, C-terminal domain"/>
    <property type="match status" value="1"/>
</dbReference>
<dbReference type="NCBIfam" id="TIGR00179">
    <property type="entry name" value="murB"/>
    <property type="match status" value="1"/>
</dbReference>
<evidence type="ECO:0000256" key="1">
    <source>
        <dbReference type="ARBA" id="ARBA00001974"/>
    </source>
</evidence>
<keyword evidence="16 19" id="KW-0961">Cell wall biogenesis/degradation</keyword>
<keyword evidence="13 19" id="KW-0573">Peptidoglycan synthesis</keyword>
<keyword evidence="8 19" id="KW-0132">Cell division</keyword>
<dbReference type="Pfam" id="PF01565">
    <property type="entry name" value="FAD_binding_4"/>
    <property type="match status" value="1"/>
</dbReference>
<dbReference type="SUPFAM" id="SSF56194">
    <property type="entry name" value="Uridine diphospho-N-Acetylenolpyruvylglucosamine reductase, MurB, C-terminal domain"/>
    <property type="match status" value="1"/>
</dbReference>
<evidence type="ECO:0000256" key="17">
    <source>
        <dbReference type="ARBA" id="ARBA00031026"/>
    </source>
</evidence>
<dbReference type="Proteomes" id="UP001595379">
    <property type="component" value="Unassembled WGS sequence"/>
</dbReference>
<proteinExistence type="inferred from homology"/>
<accession>A0ABV6ZZZ9</accession>